<dbReference type="Pfam" id="PF01075">
    <property type="entry name" value="Glyco_transf_9"/>
    <property type="match status" value="1"/>
</dbReference>
<accession>A0A1P9X093</accession>
<evidence type="ECO:0000256" key="3">
    <source>
        <dbReference type="SAM" id="MobiDB-lite"/>
    </source>
</evidence>
<dbReference type="STRING" id="1178516.AWR27_17920"/>
<dbReference type="Proteomes" id="UP000187941">
    <property type="component" value="Chromosome"/>
</dbReference>
<feature type="compositionally biased region" description="Low complexity" evidence="3">
    <location>
        <begin position="164"/>
        <end position="173"/>
    </location>
</feature>
<evidence type="ECO:0000256" key="1">
    <source>
        <dbReference type="ARBA" id="ARBA00022676"/>
    </source>
</evidence>
<dbReference type="KEGG" id="smon:AWR27_17920"/>
<dbReference type="EMBL" id="CP014263">
    <property type="protein sequence ID" value="AQG81032.1"/>
    <property type="molecule type" value="Genomic_DNA"/>
</dbReference>
<organism evidence="4 5">
    <name type="scientific">Spirosoma montaniterrae</name>
    <dbReference type="NCBI Taxonomy" id="1178516"/>
    <lineage>
        <taxon>Bacteria</taxon>
        <taxon>Pseudomonadati</taxon>
        <taxon>Bacteroidota</taxon>
        <taxon>Cytophagia</taxon>
        <taxon>Cytophagales</taxon>
        <taxon>Cytophagaceae</taxon>
        <taxon>Spirosoma</taxon>
    </lineage>
</organism>
<dbReference type="RefSeq" id="WP_077132494.1">
    <property type="nucleotide sequence ID" value="NZ_CP014263.1"/>
</dbReference>
<dbReference type="InterPro" id="IPR002201">
    <property type="entry name" value="Glyco_trans_9"/>
</dbReference>
<evidence type="ECO:0000313" key="5">
    <source>
        <dbReference type="Proteomes" id="UP000187941"/>
    </source>
</evidence>
<protein>
    <submittedName>
        <fullName evidence="4">Heptosyltransferase</fullName>
    </submittedName>
</protein>
<dbReference type="AlphaFoldDB" id="A0A1P9X093"/>
<dbReference type="GO" id="GO:0009244">
    <property type="term" value="P:lipopolysaccharide core region biosynthetic process"/>
    <property type="evidence" value="ECO:0007669"/>
    <property type="project" value="TreeGrafter"/>
</dbReference>
<dbReference type="Gene3D" id="3.40.50.2000">
    <property type="entry name" value="Glycogen Phosphorylase B"/>
    <property type="match status" value="2"/>
</dbReference>
<proteinExistence type="predicted"/>
<name>A0A1P9X093_9BACT</name>
<dbReference type="GO" id="GO:0008713">
    <property type="term" value="F:ADP-heptose-lipopolysaccharide heptosyltransferase activity"/>
    <property type="evidence" value="ECO:0007669"/>
    <property type="project" value="TreeGrafter"/>
</dbReference>
<evidence type="ECO:0000313" key="4">
    <source>
        <dbReference type="EMBL" id="AQG81032.1"/>
    </source>
</evidence>
<dbReference type="PANTHER" id="PTHR30160">
    <property type="entry name" value="TETRAACYLDISACCHARIDE 4'-KINASE-RELATED"/>
    <property type="match status" value="1"/>
</dbReference>
<keyword evidence="5" id="KW-1185">Reference proteome</keyword>
<keyword evidence="2 4" id="KW-0808">Transferase</keyword>
<evidence type="ECO:0000256" key="2">
    <source>
        <dbReference type="ARBA" id="ARBA00022679"/>
    </source>
</evidence>
<gene>
    <name evidence="4" type="ORF">AWR27_17920</name>
</gene>
<dbReference type="InterPro" id="IPR051199">
    <property type="entry name" value="LPS_LOS_Heptosyltrfase"/>
</dbReference>
<dbReference type="CDD" id="cd03789">
    <property type="entry name" value="GT9_LPS_heptosyltransferase"/>
    <property type="match status" value="1"/>
</dbReference>
<dbReference type="SUPFAM" id="SSF53756">
    <property type="entry name" value="UDP-Glycosyltransferase/glycogen phosphorylase"/>
    <property type="match status" value="1"/>
</dbReference>
<dbReference type="PANTHER" id="PTHR30160:SF1">
    <property type="entry name" value="LIPOPOLYSACCHARIDE 1,2-N-ACETYLGLUCOSAMINETRANSFERASE-RELATED"/>
    <property type="match status" value="1"/>
</dbReference>
<dbReference type="OrthoDB" id="9768048at2"/>
<sequence length="361" mass="39581">MITASTPPRFLIIQTAFIGDVILATALLEQLHQARPDARIDLLVRRGNEGLLANHPFLNEVLIWEKKTNKYGSLWQLLQTIRTRRYNAVLNLQRYGTTGLLTAFSRAEIRIGFNKNPFSRFFTHRVEHRFAPGVHEVDRNAQMLHALTLTPGPSPRTGEGSNTPGSSPLSRSGRGAGGEGTRPKLYPSPADYDAVKSYQAQPYVCIAPTSVWFTKQYPAERWAELIGALPDTTMVYLLGAPADVAACEHIREQSQQANRVVVLAGQLSLLQSAALQQGAAMNYVNDSAPLHLCSAMNAPTTAVFCSTVPEFGFGPLADVSRVVQVREPLECKPCGLHGRKTCPLGHFECGWGISVDELAHL</sequence>
<keyword evidence="1" id="KW-0328">Glycosyltransferase</keyword>
<dbReference type="GO" id="GO:0005829">
    <property type="term" value="C:cytosol"/>
    <property type="evidence" value="ECO:0007669"/>
    <property type="project" value="TreeGrafter"/>
</dbReference>
<reference evidence="4 5" key="1">
    <citation type="submission" date="2016-01" db="EMBL/GenBank/DDBJ databases">
        <authorList>
            <person name="Oliw E.H."/>
        </authorList>
    </citation>
    <scope>NUCLEOTIDE SEQUENCE [LARGE SCALE GENOMIC DNA]</scope>
    <source>
        <strain evidence="4 5">DY10</strain>
    </source>
</reference>
<feature type="region of interest" description="Disordered" evidence="3">
    <location>
        <begin position="148"/>
        <end position="187"/>
    </location>
</feature>